<evidence type="ECO:0000256" key="1">
    <source>
        <dbReference type="SAM" id="Phobius"/>
    </source>
</evidence>
<dbReference type="EMBL" id="FUZT01000009">
    <property type="protein sequence ID" value="SKC82187.1"/>
    <property type="molecule type" value="Genomic_DNA"/>
</dbReference>
<feature type="transmembrane region" description="Helical" evidence="1">
    <location>
        <begin position="216"/>
        <end position="237"/>
    </location>
</feature>
<keyword evidence="1" id="KW-0812">Transmembrane</keyword>
<name>A0A1T5M1P7_9FIRM</name>
<feature type="transmembrane region" description="Helical" evidence="1">
    <location>
        <begin position="183"/>
        <end position="204"/>
    </location>
</feature>
<organism evidence="2 3">
    <name type="scientific">Maledivibacter halophilus</name>
    <dbReference type="NCBI Taxonomy" id="36842"/>
    <lineage>
        <taxon>Bacteria</taxon>
        <taxon>Bacillati</taxon>
        <taxon>Bacillota</taxon>
        <taxon>Clostridia</taxon>
        <taxon>Peptostreptococcales</taxon>
        <taxon>Caminicellaceae</taxon>
        <taxon>Maledivibacter</taxon>
    </lineage>
</organism>
<evidence type="ECO:0000313" key="3">
    <source>
        <dbReference type="Proteomes" id="UP000190285"/>
    </source>
</evidence>
<proteinExistence type="predicted"/>
<dbReference type="RefSeq" id="WP_079493608.1">
    <property type="nucleotide sequence ID" value="NZ_FUZT01000009.1"/>
</dbReference>
<keyword evidence="3" id="KW-1185">Reference proteome</keyword>
<feature type="transmembrane region" description="Helical" evidence="1">
    <location>
        <begin position="127"/>
        <end position="149"/>
    </location>
</feature>
<protein>
    <submittedName>
        <fullName evidence="2">Uncharacterized protein</fullName>
    </submittedName>
</protein>
<gene>
    <name evidence="2" type="ORF">SAMN02194393_03720</name>
</gene>
<feature type="transmembrane region" description="Helical" evidence="1">
    <location>
        <begin position="156"/>
        <end position="177"/>
    </location>
</feature>
<reference evidence="2 3" key="1">
    <citation type="submission" date="2017-02" db="EMBL/GenBank/DDBJ databases">
        <authorList>
            <person name="Peterson S.W."/>
        </authorList>
    </citation>
    <scope>NUCLEOTIDE SEQUENCE [LARGE SCALE GENOMIC DNA]</scope>
    <source>
        <strain evidence="2 3">M1</strain>
    </source>
</reference>
<dbReference type="Proteomes" id="UP000190285">
    <property type="component" value="Unassembled WGS sequence"/>
</dbReference>
<accession>A0A1T5M1P7</accession>
<evidence type="ECO:0000313" key="2">
    <source>
        <dbReference type="EMBL" id="SKC82187.1"/>
    </source>
</evidence>
<sequence length="239" mass="27401">MFKRKILFAVILLILMSIVAPLICYGNSAEPPSILIIVPNAPDNLEISIESDNEYKKAGKSNKANETYYTFYLRDLKNTKEYNLKISTGSNTFEILLDQPLKTYRNIFTLDLKNQRLIPGKSLSRSIVLLSSRVILTLIIEALIFFVFGYRQKRSWYIFLIINLLTQGVLNIWLNGFFPLDSYIILALIFGEIFVFIVESLAFLTFIKEHSRLRTILYVLLANILSLIAGGYIITIMPI</sequence>
<dbReference type="AlphaFoldDB" id="A0A1T5M1P7"/>
<dbReference type="OrthoDB" id="1952838at2"/>
<keyword evidence="1" id="KW-0472">Membrane</keyword>
<dbReference type="STRING" id="36842.SAMN02194393_03720"/>
<keyword evidence="1" id="KW-1133">Transmembrane helix</keyword>